<dbReference type="Proteomes" id="UP000324767">
    <property type="component" value="Unassembled WGS sequence"/>
</dbReference>
<feature type="compositionally biased region" description="Pro residues" evidence="1">
    <location>
        <begin position="100"/>
        <end position="111"/>
    </location>
</feature>
<evidence type="ECO:0000259" key="2">
    <source>
        <dbReference type="Pfam" id="PF20638"/>
    </source>
</evidence>
<feature type="region of interest" description="Disordered" evidence="1">
    <location>
        <begin position="85"/>
        <end position="137"/>
    </location>
</feature>
<reference evidence="3 4" key="1">
    <citation type="submission" date="2019-09" db="EMBL/GenBank/DDBJ databases">
        <title>The hologenome of the rock-dwelling lichen Lasallia pustulata.</title>
        <authorList>
            <person name="Greshake Tzovaras B."/>
            <person name="Segers F."/>
            <person name="Bicker A."/>
            <person name="Dal Grande F."/>
            <person name="Otte J."/>
            <person name="Hankeln T."/>
            <person name="Schmitt I."/>
            <person name="Ebersberger I."/>
        </authorList>
    </citation>
    <scope>NUCLEOTIDE SEQUENCE [LARGE SCALE GENOMIC DNA]</scope>
    <source>
        <strain evidence="3">A1-1</strain>
    </source>
</reference>
<dbReference type="EMBL" id="VXIT01000017">
    <property type="protein sequence ID" value="KAA6407556.1"/>
    <property type="molecule type" value="Genomic_DNA"/>
</dbReference>
<dbReference type="Pfam" id="PF20638">
    <property type="entry name" value="ATG5_UblA"/>
    <property type="match status" value="1"/>
</dbReference>
<proteinExistence type="predicted"/>
<dbReference type="InterPro" id="IPR048939">
    <property type="entry name" value="ATG5_UblA"/>
</dbReference>
<dbReference type="Gene3D" id="3.10.20.620">
    <property type="match status" value="1"/>
</dbReference>
<dbReference type="OrthoDB" id="272162at2759"/>
<evidence type="ECO:0000256" key="1">
    <source>
        <dbReference type="SAM" id="MobiDB-lite"/>
    </source>
</evidence>
<feature type="compositionally biased region" description="Low complexity" evidence="1">
    <location>
        <begin position="112"/>
        <end position="137"/>
    </location>
</feature>
<accession>A0A5M8PEZ9</accession>
<organism evidence="3 4">
    <name type="scientific">Lasallia pustulata</name>
    <dbReference type="NCBI Taxonomy" id="136370"/>
    <lineage>
        <taxon>Eukaryota</taxon>
        <taxon>Fungi</taxon>
        <taxon>Dikarya</taxon>
        <taxon>Ascomycota</taxon>
        <taxon>Pezizomycotina</taxon>
        <taxon>Lecanoromycetes</taxon>
        <taxon>OSLEUM clade</taxon>
        <taxon>Umbilicariomycetidae</taxon>
        <taxon>Umbilicariales</taxon>
        <taxon>Umbilicariaceae</taxon>
        <taxon>Lasallia</taxon>
    </lineage>
</organism>
<name>A0A5M8PEZ9_9LECA</name>
<evidence type="ECO:0000313" key="4">
    <source>
        <dbReference type="Proteomes" id="UP000324767"/>
    </source>
</evidence>
<sequence>MTTPTELRALQEVIWNGSLPLEIRLSPSESRTYDQTDPYLIHYPRLSYLPFLLPPPRLLRPLPHLPLRPPLLRLVLLRIRPPKMALPARPPLGPLLRAPPSSPPPKTPHPTNPTTRARGPDPGNSSSTSPTGPTRTS</sequence>
<feature type="domain" description="Autophagy protein ATG5 UblA" evidence="2">
    <location>
        <begin position="14"/>
        <end position="54"/>
    </location>
</feature>
<dbReference type="InterPro" id="IPR042527">
    <property type="entry name" value="Atg5_UblA_dom_sf"/>
</dbReference>
<comment type="caution">
    <text evidence="3">The sequence shown here is derived from an EMBL/GenBank/DDBJ whole genome shotgun (WGS) entry which is preliminary data.</text>
</comment>
<dbReference type="AlphaFoldDB" id="A0A5M8PEZ9"/>
<gene>
    <name evidence="3" type="ORF">FRX48_08799</name>
</gene>
<evidence type="ECO:0000313" key="3">
    <source>
        <dbReference type="EMBL" id="KAA6407556.1"/>
    </source>
</evidence>
<protein>
    <submittedName>
        <fullName evidence="3">Autophagy 5</fullName>
    </submittedName>
</protein>